<sequence length="85" mass="9347">MPPENTRASSRPINTPALGGTDHPPLLVRSGGAGGIGNQPLRHRGAQQAHRQHADQQHKRRRCGADRRQRGDQQDQLRAHQPTAI</sequence>
<organism evidence="2 3">
    <name type="scientific">Raoultella terrigena</name>
    <name type="common">Klebsiella terrigena</name>
    <dbReference type="NCBI Taxonomy" id="577"/>
    <lineage>
        <taxon>Bacteria</taxon>
        <taxon>Pseudomonadati</taxon>
        <taxon>Pseudomonadota</taxon>
        <taxon>Gammaproteobacteria</taxon>
        <taxon>Enterobacterales</taxon>
        <taxon>Enterobacteriaceae</taxon>
        <taxon>Klebsiella/Raoultella group</taxon>
        <taxon>Raoultella</taxon>
    </lineage>
</organism>
<evidence type="ECO:0000313" key="3">
    <source>
        <dbReference type="Proteomes" id="UP000274346"/>
    </source>
</evidence>
<dbReference type="KEGG" id="rtg:NCTC13098_04398"/>
<accession>A0A3P8KZ67</accession>
<feature type="compositionally biased region" description="Basic and acidic residues" evidence="1">
    <location>
        <begin position="52"/>
        <end position="78"/>
    </location>
</feature>
<dbReference type="EMBL" id="LR131271">
    <property type="protein sequence ID" value="VDR28022.1"/>
    <property type="molecule type" value="Genomic_DNA"/>
</dbReference>
<name>A0A3P8KZ67_RAOTE</name>
<gene>
    <name evidence="2" type="ORF">NCTC13098_04398</name>
</gene>
<proteinExistence type="predicted"/>
<dbReference type="Proteomes" id="UP000274346">
    <property type="component" value="Chromosome"/>
</dbReference>
<dbReference type="AlphaFoldDB" id="A0A3P8KZ67"/>
<reference evidence="2 3" key="1">
    <citation type="submission" date="2018-12" db="EMBL/GenBank/DDBJ databases">
        <authorList>
            <consortium name="Pathogen Informatics"/>
        </authorList>
    </citation>
    <scope>NUCLEOTIDE SEQUENCE [LARGE SCALE GENOMIC DNA]</scope>
    <source>
        <strain evidence="2 3">NCTC13098</strain>
    </source>
</reference>
<feature type="region of interest" description="Disordered" evidence="1">
    <location>
        <begin position="1"/>
        <end position="85"/>
    </location>
</feature>
<protein>
    <submittedName>
        <fullName evidence="2">Uncharacterized protein</fullName>
    </submittedName>
</protein>
<evidence type="ECO:0000313" key="2">
    <source>
        <dbReference type="EMBL" id="VDR28022.1"/>
    </source>
</evidence>
<evidence type="ECO:0000256" key="1">
    <source>
        <dbReference type="SAM" id="MobiDB-lite"/>
    </source>
</evidence>
<feature type="compositionally biased region" description="Polar residues" evidence="1">
    <location>
        <begin position="1"/>
        <end position="13"/>
    </location>
</feature>